<evidence type="ECO:0000313" key="5">
    <source>
        <dbReference type="Proteomes" id="UP000032545"/>
    </source>
</evidence>
<dbReference type="PROSITE" id="PS51186">
    <property type="entry name" value="GNAT"/>
    <property type="match status" value="1"/>
</dbReference>
<dbReference type="SUPFAM" id="SSF55729">
    <property type="entry name" value="Acyl-CoA N-acyltransferases (Nat)"/>
    <property type="match status" value="1"/>
</dbReference>
<dbReference type="Gene3D" id="3.40.630.30">
    <property type="match status" value="1"/>
</dbReference>
<dbReference type="AlphaFoldDB" id="A0A0D8B7E4"/>
<sequence>MEELDTFYGATPTQPRDAQVAQIKKLVFGTPPAAQVLLAHNNGHLIGMAAYSYLWPAAGVTHSLFLKELYVVEAARRKGVGRLLMNRLHEIAVAQNCSRVEWMTDMTNIAARRFYEACGFAIHEGKLFFQVRS</sequence>
<dbReference type="PANTHER" id="PTHR43877">
    <property type="entry name" value="AMINOALKYLPHOSPHONATE N-ACETYLTRANSFERASE-RELATED-RELATED"/>
    <property type="match status" value="1"/>
</dbReference>
<dbReference type="InterPro" id="IPR050832">
    <property type="entry name" value="Bact_Acetyltransf"/>
</dbReference>
<name>A0A0D8B7E4_9ACTN</name>
<dbReference type="Proteomes" id="UP000032545">
    <property type="component" value="Unassembled WGS sequence"/>
</dbReference>
<dbReference type="CDD" id="cd04301">
    <property type="entry name" value="NAT_SF"/>
    <property type="match status" value="1"/>
</dbReference>
<evidence type="ECO:0000256" key="2">
    <source>
        <dbReference type="ARBA" id="ARBA00023315"/>
    </source>
</evidence>
<dbReference type="Pfam" id="PF00583">
    <property type="entry name" value="Acetyltransf_1"/>
    <property type="match status" value="1"/>
</dbReference>
<dbReference type="InterPro" id="IPR000182">
    <property type="entry name" value="GNAT_dom"/>
</dbReference>
<proteinExistence type="predicted"/>
<dbReference type="PATRIC" id="fig|1502723.3.peg.6210"/>
<reference evidence="5" key="1">
    <citation type="submission" date="2015-02" db="EMBL/GenBank/DDBJ databases">
        <title>Draft Genome of Frankia sp. CpI1-S.</title>
        <authorList>
            <person name="Oshone R.T."/>
            <person name="Ngom M."/>
            <person name="Ghodhbane-Gtari F."/>
            <person name="Gtari M."/>
            <person name="Morris K."/>
            <person name="Thomas K."/>
            <person name="Sen A."/>
            <person name="Tisa L.S."/>
        </authorList>
    </citation>
    <scope>NUCLEOTIDE SEQUENCE [LARGE SCALE GENOMIC DNA]</scope>
    <source>
        <strain evidence="5">CpI1-S</strain>
    </source>
</reference>
<protein>
    <submittedName>
        <fullName evidence="4">Acetyltransferase (GNAT) family protein</fullName>
    </submittedName>
</protein>
<keyword evidence="1 4" id="KW-0808">Transferase</keyword>
<organism evidence="4 5">
    <name type="scientific">Frankia torreyi</name>
    <dbReference type="NCBI Taxonomy" id="1856"/>
    <lineage>
        <taxon>Bacteria</taxon>
        <taxon>Bacillati</taxon>
        <taxon>Actinomycetota</taxon>
        <taxon>Actinomycetes</taxon>
        <taxon>Frankiales</taxon>
        <taxon>Frankiaceae</taxon>
        <taxon>Frankia</taxon>
    </lineage>
</organism>
<dbReference type="EMBL" id="JYFN01000071">
    <property type="protein sequence ID" value="KJE20111.1"/>
    <property type="molecule type" value="Genomic_DNA"/>
</dbReference>
<comment type="caution">
    <text evidence="4">The sequence shown here is derived from an EMBL/GenBank/DDBJ whole genome shotgun (WGS) entry which is preliminary data.</text>
</comment>
<evidence type="ECO:0000259" key="3">
    <source>
        <dbReference type="PROSITE" id="PS51186"/>
    </source>
</evidence>
<accession>A0A0D8B7E4</accession>
<evidence type="ECO:0000313" key="4">
    <source>
        <dbReference type="EMBL" id="KJE20111.1"/>
    </source>
</evidence>
<dbReference type="GO" id="GO:0016747">
    <property type="term" value="F:acyltransferase activity, transferring groups other than amino-acyl groups"/>
    <property type="evidence" value="ECO:0007669"/>
    <property type="project" value="InterPro"/>
</dbReference>
<dbReference type="InterPro" id="IPR016181">
    <property type="entry name" value="Acyl_CoA_acyltransferase"/>
</dbReference>
<reference evidence="4 5" key="2">
    <citation type="journal article" date="2016" name="Genome Announc.">
        <title>Permanent Draft Genome Sequences for Two Variants of Frankia sp. Strain CpI1, the First Frankia Strain Isolated from Root Nodules of Comptonia peregrina.</title>
        <authorList>
            <person name="Oshone R."/>
            <person name="Hurst S.G.IV."/>
            <person name="Abebe-Akele F."/>
            <person name="Simpson S."/>
            <person name="Morris K."/>
            <person name="Thomas W.K."/>
            <person name="Tisa L.S."/>
        </authorList>
    </citation>
    <scope>NUCLEOTIDE SEQUENCE [LARGE SCALE GENOMIC DNA]</scope>
    <source>
        <strain evidence="5">CpI1-S</strain>
    </source>
</reference>
<gene>
    <name evidence="4" type="ORF">FF36_05602</name>
</gene>
<keyword evidence="5" id="KW-1185">Reference proteome</keyword>
<feature type="domain" description="N-acetyltransferase" evidence="3">
    <location>
        <begin position="1"/>
        <end position="133"/>
    </location>
</feature>
<keyword evidence="2" id="KW-0012">Acyltransferase</keyword>
<evidence type="ECO:0000256" key="1">
    <source>
        <dbReference type="ARBA" id="ARBA00022679"/>
    </source>
</evidence>